<evidence type="ECO:0000256" key="4">
    <source>
        <dbReference type="RuleBase" id="RU003719"/>
    </source>
</evidence>
<dbReference type="Pfam" id="PF00389">
    <property type="entry name" value="2-Hacid_dh"/>
    <property type="match status" value="1"/>
</dbReference>
<dbReference type="InterPro" id="IPR029753">
    <property type="entry name" value="D-isomer_DH_CS"/>
</dbReference>
<accession>A0A7S2W875</accession>
<dbReference type="PROSITE" id="PS00065">
    <property type="entry name" value="D_2_HYDROXYACID_DH_1"/>
    <property type="match status" value="1"/>
</dbReference>
<dbReference type="GO" id="GO:0051287">
    <property type="term" value="F:NAD binding"/>
    <property type="evidence" value="ECO:0007669"/>
    <property type="project" value="InterPro"/>
</dbReference>
<feature type="domain" description="D-isomer specific 2-hydroxyacid dehydrogenase NAD-binding" evidence="6">
    <location>
        <begin position="198"/>
        <end position="349"/>
    </location>
</feature>
<evidence type="ECO:0000256" key="1">
    <source>
        <dbReference type="ARBA" id="ARBA00023002"/>
    </source>
</evidence>
<dbReference type="InterPro" id="IPR036291">
    <property type="entry name" value="NAD(P)-bd_dom_sf"/>
</dbReference>
<feature type="domain" description="D-isomer specific 2-hydroxyacid dehydrogenase catalytic" evidence="5">
    <location>
        <begin position="96"/>
        <end position="381"/>
    </location>
</feature>
<dbReference type="AlphaFoldDB" id="A0A7S2W875"/>
<dbReference type="PANTHER" id="PTHR42938">
    <property type="entry name" value="FORMATE DEHYDROGENASE 1"/>
    <property type="match status" value="1"/>
</dbReference>
<dbReference type="InterPro" id="IPR029752">
    <property type="entry name" value="D-isomer_DH_CS1"/>
</dbReference>
<dbReference type="CDD" id="cd12174">
    <property type="entry name" value="PGDH_like_3"/>
    <property type="match status" value="1"/>
</dbReference>
<comment type="pathway">
    <text evidence="3">Amino-acid biosynthesis.</text>
</comment>
<sequence length="481" mass="52067">MLAATRNNFARTARQLATVNARGLASQATEEIQMLERLLQEAKARSETAPKQDEEPLKAGPKFKIGTFNAISPLGLERFSKDRYEVLPMQTEVADQEEIHGIMLRSFKLGSSDVPDTVRAVARCGSGTNNIDVEALSERGIPVFNTPGANANAVKELAICGILLSARGVVEGIGHTKTLIDKDDSKNDYPKIKKQVESDKKMFVGHEVMGKKLGVIGLGHIGASVAQTAIDLGMEVVGFDPAITLDAAWRLPGDVLTRANTLAELCESCDFITLHVPYMKATHHLIDATLLRKMKPGCSIINFARGELVDSSSMRQLYDSGERTGRYITDFVDESLHDHPKVITMPHLGASTAEAEENAAGMAAMELMDFIETGTVQNSVNFPTTKLERVSGESIRICIVNQNVPGMLGLIMSTLGNIGANIIQQINTSRGSIAYNVIDIADTLSAEQIASVQDDISKLEGILSSRVVSARSEPGFFKLNK</sequence>
<evidence type="ECO:0000259" key="5">
    <source>
        <dbReference type="Pfam" id="PF00389"/>
    </source>
</evidence>
<proteinExistence type="inferred from homology"/>
<evidence type="ECO:0000256" key="3">
    <source>
        <dbReference type="ARBA" id="ARBA00029440"/>
    </source>
</evidence>
<dbReference type="EMBL" id="HBHK01006098">
    <property type="protein sequence ID" value="CAD9671676.1"/>
    <property type="molecule type" value="Transcribed_RNA"/>
</dbReference>
<dbReference type="Gene3D" id="3.40.50.720">
    <property type="entry name" value="NAD(P)-binding Rossmann-like Domain"/>
    <property type="match status" value="2"/>
</dbReference>
<evidence type="ECO:0000256" key="2">
    <source>
        <dbReference type="ARBA" id="ARBA00023027"/>
    </source>
</evidence>
<dbReference type="PANTHER" id="PTHR42938:SF47">
    <property type="entry name" value="HYDROXYPYRUVATE REDUCTASE"/>
    <property type="match status" value="1"/>
</dbReference>
<keyword evidence="2" id="KW-0520">NAD</keyword>
<evidence type="ECO:0000313" key="7">
    <source>
        <dbReference type="EMBL" id="CAD9671676.1"/>
    </source>
</evidence>
<dbReference type="InterPro" id="IPR006139">
    <property type="entry name" value="D-isomer_2_OHA_DH_cat_dom"/>
</dbReference>
<name>A0A7S2W875_9STRA</name>
<protein>
    <recommendedName>
        <fullName evidence="8">Phosphoglycerate dehydrogenase</fullName>
    </recommendedName>
</protein>
<dbReference type="SUPFAM" id="SSF55021">
    <property type="entry name" value="ACT-like"/>
    <property type="match status" value="1"/>
</dbReference>
<organism evidence="7">
    <name type="scientific">Mucochytrium quahogii</name>
    <dbReference type="NCBI Taxonomy" id="96639"/>
    <lineage>
        <taxon>Eukaryota</taxon>
        <taxon>Sar</taxon>
        <taxon>Stramenopiles</taxon>
        <taxon>Bigyra</taxon>
        <taxon>Labyrinthulomycetes</taxon>
        <taxon>Thraustochytrida</taxon>
        <taxon>Thraustochytriidae</taxon>
        <taxon>Mucochytrium</taxon>
    </lineage>
</organism>
<evidence type="ECO:0000259" key="6">
    <source>
        <dbReference type="Pfam" id="PF02826"/>
    </source>
</evidence>
<reference evidence="7" key="1">
    <citation type="submission" date="2021-01" db="EMBL/GenBank/DDBJ databases">
        <authorList>
            <person name="Corre E."/>
            <person name="Pelletier E."/>
            <person name="Niang G."/>
            <person name="Scheremetjew M."/>
            <person name="Finn R."/>
            <person name="Kale V."/>
            <person name="Holt S."/>
            <person name="Cochrane G."/>
            <person name="Meng A."/>
            <person name="Brown T."/>
            <person name="Cohen L."/>
        </authorList>
    </citation>
    <scope>NUCLEOTIDE SEQUENCE</scope>
    <source>
        <strain evidence="7">NY070348D</strain>
    </source>
</reference>
<dbReference type="Gene3D" id="3.30.70.260">
    <property type="match status" value="1"/>
</dbReference>
<gene>
    <name evidence="7" type="ORF">QSP1433_LOCUS3652</name>
</gene>
<dbReference type="GO" id="GO:0016616">
    <property type="term" value="F:oxidoreductase activity, acting on the CH-OH group of donors, NAD or NADP as acceptor"/>
    <property type="evidence" value="ECO:0007669"/>
    <property type="project" value="InterPro"/>
</dbReference>
<dbReference type="Pfam" id="PF02826">
    <property type="entry name" value="2-Hacid_dh_C"/>
    <property type="match status" value="1"/>
</dbReference>
<dbReference type="InterPro" id="IPR045865">
    <property type="entry name" value="ACT-like_dom_sf"/>
</dbReference>
<dbReference type="SUPFAM" id="SSF51735">
    <property type="entry name" value="NAD(P)-binding Rossmann-fold domains"/>
    <property type="match status" value="1"/>
</dbReference>
<dbReference type="InterPro" id="IPR006140">
    <property type="entry name" value="D-isomer_DH_NAD-bd"/>
</dbReference>
<keyword evidence="1 4" id="KW-0560">Oxidoreductase</keyword>
<dbReference type="PROSITE" id="PS00670">
    <property type="entry name" value="D_2_HYDROXYACID_DH_2"/>
    <property type="match status" value="1"/>
</dbReference>
<comment type="similarity">
    <text evidence="4">Belongs to the D-isomer specific 2-hydroxyacid dehydrogenase family.</text>
</comment>
<evidence type="ECO:0008006" key="8">
    <source>
        <dbReference type="Google" id="ProtNLM"/>
    </source>
</evidence>
<dbReference type="SUPFAM" id="SSF52283">
    <property type="entry name" value="Formate/glycerate dehydrogenase catalytic domain-like"/>
    <property type="match status" value="1"/>
</dbReference>